<evidence type="ECO:0000259" key="2">
    <source>
        <dbReference type="Pfam" id="PF05170"/>
    </source>
</evidence>
<reference evidence="3" key="1">
    <citation type="submission" date="2018-06" db="EMBL/GenBank/DDBJ databases">
        <authorList>
            <person name="Zhirakovskaya E."/>
        </authorList>
    </citation>
    <scope>NUCLEOTIDE SEQUENCE</scope>
</reference>
<dbReference type="Pfam" id="PF05170">
    <property type="entry name" value="AsmA"/>
    <property type="match status" value="1"/>
</dbReference>
<dbReference type="GO" id="GO:0005886">
    <property type="term" value="C:plasma membrane"/>
    <property type="evidence" value="ECO:0007669"/>
    <property type="project" value="TreeGrafter"/>
</dbReference>
<feature type="compositionally biased region" description="Basic and acidic residues" evidence="1">
    <location>
        <begin position="1169"/>
        <end position="1191"/>
    </location>
</feature>
<feature type="region of interest" description="Disordered" evidence="1">
    <location>
        <begin position="1169"/>
        <end position="1192"/>
    </location>
</feature>
<dbReference type="PANTHER" id="PTHR30441">
    <property type="entry name" value="DUF748 DOMAIN-CONTAINING PROTEIN"/>
    <property type="match status" value="1"/>
</dbReference>
<dbReference type="GO" id="GO:0090313">
    <property type="term" value="P:regulation of protein targeting to membrane"/>
    <property type="evidence" value="ECO:0007669"/>
    <property type="project" value="TreeGrafter"/>
</dbReference>
<dbReference type="InterPro" id="IPR007844">
    <property type="entry name" value="AsmA"/>
</dbReference>
<protein>
    <recommendedName>
        <fullName evidence="2">AsmA domain-containing protein</fullName>
    </recommendedName>
</protein>
<feature type="non-terminal residue" evidence="3">
    <location>
        <position position="1247"/>
    </location>
</feature>
<feature type="domain" description="AsmA" evidence="2">
    <location>
        <begin position="13"/>
        <end position="161"/>
    </location>
</feature>
<dbReference type="InterPro" id="IPR052894">
    <property type="entry name" value="AsmA-related"/>
</dbReference>
<accession>A0A3B0S4R8</accession>
<evidence type="ECO:0000256" key="1">
    <source>
        <dbReference type="SAM" id="MobiDB-lite"/>
    </source>
</evidence>
<dbReference type="EMBL" id="UOEC01000129">
    <property type="protein sequence ID" value="VAV95786.1"/>
    <property type="molecule type" value="Genomic_DNA"/>
</dbReference>
<dbReference type="PANTHER" id="PTHR30441:SF4">
    <property type="entry name" value="PROTEIN ASMA"/>
    <property type="match status" value="1"/>
</dbReference>
<proteinExistence type="predicted"/>
<evidence type="ECO:0000313" key="3">
    <source>
        <dbReference type="EMBL" id="VAV95786.1"/>
    </source>
</evidence>
<sequence>MNAWKSPLLLFGFAIILLAGGALFAPYFIDWGNYRADFEKYGRQLTGRETKVLGDINVKLFPWPRMTVKDVRVANPPGAMVKELFRADEIDVRLRLAPLLSGKLEVEGIEINRPVIGLERLASGQGSWFLQPEAGAVKIFGAEDIAVSGISITNGTIVLADGQRGGEAQLDGFNAFVTARSLNGPWKLRGEAVVNDQGIDISLNTGKWRSGQALKFGLRLSPLDGAGLTYSFDGQSSTGEKHEISGKLKIVPTANKQGKSDAQADFRPMVFRSDVKADFDGIRFSKIEVAPRNAVDVQTFLTGQATVKLGSILQVDANLKAARFDVDSVLGNRGRKTLRSINSLEAIADIVKNMPEKVHLRTVIDLKTLVLAGQTLDGASIDLEVAESTLKINRLKVALPGQTRATFKGGLLAGEQQPQLIGDLTLDMISLKDFVKWAADDYKREVDQKWSGARGRFKLAAKIDLSRQNFRLQDGAFSLDQASGTLNLNLTTGEQSAVSVSLVSDVLDIDRYAPEGLLSQASKDDLSGFLTESLTALVGERDLALTAKTGRLVINSVEARDVAIEFNANENSVEFRQFKLGSVGDASVDLSGLVKFSDDNVTGAVNGTINADNPAKLVRLISAVEPSKAWLKSISPLKLTINGQAVARENQTSGKLALSGVAGQTTVAGNGKFDGKVADWQKARLHLSGQLAGKSAKDLLAVFGLGVEQGRDGAGKVAITATGNLNDGLATSADFEVFGVTGQFSGRVESRDAGPKALGRLAVLIENTDQLFSVFGLSPRDGSPIGKVFSGEGVVEVSPQVFDLKEIRGTVAGTSFKGSLNLAFGNEQPVLKLAIESGRLSVPFVLGAALLRRDGKRQTAATRFSREAMVGVKADVTVKTRNLQFWPGFDAQEATLSLTADDGAIKLKAAGLRGSDQPVRLELDANVGEQLTRVSGKIAGALKLANLLQTDQSGPVLDGVTIINGEFGGSGRTPGGLLAALSGKGFYQITDGVVRNISPAQFAKELPQAETAKDVEEMIANSLRTGDMKFGSGKGEIELENGVARFVPLAINGVGAVGSLRVLYELPSGLADISLRLKLAEPANVPGFEVAYAGPPSALAASSNFADLKSYLSVAALNRTLDKLEALEEEQRRLVEEEKKARAEAEAQRAAQQEKQRLLRERQRQLLEEATRKKEESAEKERKEKQRKLEKPVAPVVITPIPRPPITVKIPEQIPVLIPAPATRVTVTPEVQVNELPPLNSGAVQES</sequence>
<dbReference type="AlphaFoldDB" id="A0A3B0S4R8"/>
<gene>
    <name evidence="3" type="ORF">MNBD_ALPHA08-294</name>
</gene>
<organism evidence="3">
    <name type="scientific">hydrothermal vent metagenome</name>
    <dbReference type="NCBI Taxonomy" id="652676"/>
    <lineage>
        <taxon>unclassified sequences</taxon>
        <taxon>metagenomes</taxon>
        <taxon>ecological metagenomes</taxon>
    </lineage>
</organism>
<name>A0A3B0S4R8_9ZZZZ</name>